<protein>
    <submittedName>
        <fullName evidence="1">Uncharacterized protein</fullName>
    </submittedName>
</protein>
<reference evidence="1 2" key="1">
    <citation type="submission" date="2019-03" db="EMBL/GenBank/DDBJ databases">
        <title>Sequencing the genomes of 1000 actinobacteria strains.</title>
        <authorList>
            <person name="Klenk H.-P."/>
        </authorList>
    </citation>
    <scope>NUCLEOTIDE SEQUENCE [LARGE SCALE GENOMIC DNA]</scope>
    <source>
        <strain evidence="1 2">DSM 18936</strain>
    </source>
</reference>
<gene>
    <name evidence="1" type="ORF">BDK89_3814</name>
</gene>
<keyword evidence="2" id="KW-1185">Reference proteome</keyword>
<dbReference type="EMBL" id="SOAU01000001">
    <property type="protein sequence ID" value="TDT18197.1"/>
    <property type="molecule type" value="Genomic_DNA"/>
</dbReference>
<evidence type="ECO:0000313" key="2">
    <source>
        <dbReference type="Proteomes" id="UP000294558"/>
    </source>
</evidence>
<organism evidence="1 2">
    <name type="scientific">Ilumatobacter fluminis</name>
    <dbReference type="NCBI Taxonomy" id="467091"/>
    <lineage>
        <taxon>Bacteria</taxon>
        <taxon>Bacillati</taxon>
        <taxon>Actinomycetota</taxon>
        <taxon>Acidimicrobiia</taxon>
        <taxon>Acidimicrobiales</taxon>
        <taxon>Ilumatobacteraceae</taxon>
        <taxon>Ilumatobacter</taxon>
    </lineage>
</organism>
<name>A0A4R7I3I0_9ACTN</name>
<dbReference type="AlphaFoldDB" id="A0A4R7I3I0"/>
<proteinExistence type="predicted"/>
<sequence length="226" mass="24628">MSTLAHVFEAAGLATIVLASMIEVVEKMHPPRALYCEFPLGRPLGLPSDAAFQRRVLEQGLSLLDAAEPVIETFPEVIEADETPMACSLPPRFDPTLPPAVDEANGLRAAYDRSVAKRGVTEVGRAITADQVPDALATLHRWAEGERWKEVPLPGKNTVAVAHDIRSYYDEAALQLVDGPPPGGRAAEAWFFETTEAGKTLLAARKALEAQEAPFPFWFYMAPGHR</sequence>
<comment type="caution">
    <text evidence="1">The sequence shown here is derived from an EMBL/GenBank/DDBJ whole genome shotgun (WGS) entry which is preliminary data.</text>
</comment>
<dbReference type="RefSeq" id="WP_133870430.1">
    <property type="nucleotide sequence ID" value="NZ_SOAU01000001.1"/>
</dbReference>
<dbReference type="Proteomes" id="UP000294558">
    <property type="component" value="Unassembled WGS sequence"/>
</dbReference>
<accession>A0A4R7I3I0</accession>
<dbReference type="OrthoDB" id="5178675at2"/>
<evidence type="ECO:0000313" key="1">
    <source>
        <dbReference type="EMBL" id="TDT18197.1"/>
    </source>
</evidence>